<protein>
    <submittedName>
        <fullName evidence="8">FtsX-like permease family protein</fullName>
    </submittedName>
</protein>
<gene>
    <name evidence="8" type="ORF">ACFQ4B_35235</name>
</gene>
<evidence type="ECO:0000259" key="7">
    <source>
        <dbReference type="Pfam" id="PF02687"/>
    </source>
</evidence>
<reference evidence="9" key="1">
    <citation type="journal article" date="2019" name="Int. J. Syst. Evol. Microbiol.">
        <title>The Global Catalogue of Microorganisms (GCM) 10K type strain sequencing project: providing services to taxonomists for standard genome sequencing and annotation.</title>
        <authorList>
            <consortium name="The Broad Institute Genomics Platform"/>
            <consortium name="The Broad Institute Genome Sequencing Center for Infectious Disease"/>
            <person name="Wu L."/>
            <person name="Ma J."/>
        </authorList>
    </citation>
    <scope>NUCLEOTIDE SEQUENCE [LARGE SCALE GENOMIC DNA]</scope>
    <source>
        <strain evidence="9">CCUG 53270</strain>
    </source>
</reference>
<feature type="domain" description="ABC3 transporter permease C-terminal" evidence="7">
    <location>
        <begin position="64"/>
        <end position="180"/>
    </location>
</feature>
<comment type="caution">
    <text evidence="8">The sequence shown here is derived from an EMBL/GenBank/DDBJ whole genome shotgun (WGS) entry which is preliminary data.</text>
</comment>
<feature type="transmembrane region" description="Helical" evidence="6">
    <location>
        <begin position="607"/>
        <end position="625"/>
    </location>
</feature>
<keyword evidence="3 6" id="KW-0812">Transmembrane</keyword>
<dbReference type="PANTHER" id="PTHR46795">
    <property type="entry name" value="ABC TRANSPORTER PERMEASE-RELATED-RELATED"/>
    <property type="match status" value="1"/>
</dbReference>
<accession>A0ABW3V0I3</accession>
<proteinExistence type="inferred from homology"/>
<dbReference type="PIRSF" id="PIRSF018968">
    <property type="entry name" value="ABC_permease_BceB"/>
    <property type="match status" value="1"/>
</dbReference>
<evidence type="ECO:0000256" key="3">
    <source>
        <dbReference type="ARBA" id="ARBA00022692"/>
    </source>
</evidence>
<feature type="transmembrane region" description="Helical" evidence="6">
    <location>
        <begin position="147"/>
        <end position="176"/>
    </location>
</feature>
<evidence type="ECO:0000256" key="4">
    <source>
        <dbReference type="ARBA" id="ARBA00022989"/>
    </source>
</evidence>
<feature type="transmembrane region" description="Helical" evidence="6">
    <location>
        <begin position="230"/>
        <end position="253"/>
    </location>
</feature>
<dbReference type="InterPro" id="IPR027022">
    <property type="entry name" value="ABC_permease_BceB-typ"/>
</dbReference>
<feature type="transmembrane region" description="Helical" evidence="6">
    <location>
        <begin position="110"/>
        <end position="135"/>
    </location>
</feature>
<dbReference type="InterPro" id="IPR003838">
    <property type="entry name" value="ABC3_permease_C"/>
</dbReference>
<organism evidence="8 9">
    <name type="scientific">Paenibacillus vulneris</name>
    <dbReference type="NCBI Taxonomy" id="1133364"/>
    <lineage>
        <taxon>Bacteria</taxon>
        <taxon>Bacillati</taxon>
        <taxon>Bacillota</taxon>
        <taxon>Bacilli</taxon>
        <taxon>Bacillales</taxon>
        <taxon>Paenibacillaceae</taxon>
        <taxon>Paenibacillus</taxon>
    </lineage>
</organism>
<feature type="transmembrane region" description="Helical" evidence="6">
    <location>
        <begin position="57"/>
        <end position="77"/>
    </location>
</feature>
<evidence type="ECO:0000256" key="1">
    <source>
        <dbReference type="ARBA" id="ARBA00004651"/>
    </source>
</evidence>
<evidence type="ECO:0000256" key="5">
    <source>
        <dbReference type="ARBA" id="ARBA00023136"/>
    </source>
</evidence>
<evidence type="ECO:0000313" key="9">
    <source>
        <dbReference type="Proteomes" id="UP001597180"/>
    </source>
</evidence>
<keyword evidence="5 6" id="KW-0472">Membrane</keyword>
<dbReference type="PANTHER" id="PTHR46795:SF3">
    <property type="entry name" value="ABC TRANSPORTER PERMEASE"/>
    <property type="match status" value="1"/>
</dbReference>
<comment type="subcellular location">
    <subcellularLocation>
        <location evidence="1 6">Cell membrane</location>
        <topology evidence="1 6">Multi-pass membrane protein</topology>
    </subcellularLocation>
</comment>
<feature type="transmembrane region" description="Helical" evidence="6">
    <location>
        <begin position="572"/>
        <end position="595"/>
    </location>
</feature>
<feature type="transmembrane region" description="Helical" evidence="6">
    <location>
        <begin position="281"/>
        <end position="304"/>
    </location>
</feature>
<dbReference type="EMBL" id="JBHTLU010000058">
    <property type="protein sequence ID" value="MFD1225349.1"/>
    <property type="molecule type" value="Genomic_DNA"/>
</dbReference>
<keyword evidence="9" id="KW-1185">Reference proteome</keyword>
<comment type="similarity">
    <text evidence="6">Belongs to the ABC-4 integral membrane protein family.</text>
</comment>
<name>A0ABW3V0I3_9BACL</name>
<dbReference type="RefSeq" id="WP_345594135.1">
    <property type="nucleotide sequence ID" value="NZ_BAABJG010000052.1"/>
</dbReference>
<evidence type="ECO:0000313" key="8">
    <source>
        <dbReference type="EMBL" id="MFD1225349.1"/>
    </source>
</evidence>
<sequence>MSMSFPQFVKINLKRNAHAYFAYFISNSMTVMIFFSFAIFAFHPEIGQIPLGFKKRAALLLAEFVIFLFAMFFVAYSTRMFVKSRHREFGLLLVLGAHPRQIGRLVRLESMAIGTGAILIGMAGGLLLSKLFLLIAVKNTDMRELSFYWPILAIWVTIVSFSGLFAALSWFTLLLIRKSSVKELLQGSGSSPKEPAASITLSLTGIALLAGSCLLLQADKLAPKHVFLAAALGIAGTYLFYSQLSVLMIRLLMRSRKAVWRGINLLWLSEMAYKLKDNARILFLVTVVTSIACMSVSIVLSLNLSNRDSYRTNPFAFQYFSFNDEQTGRDLEKINRLLEDAKADYQELKVETSFKGTSHPSAASVEVIAASSFNKLAAPMNLDEASLADGQAILVRSPGTTAGRNRSDQVILHSGPTLHIAKVLVHPLPFLTLTNMLVVNDSTYQSIKKGAEVKTVFLYYVPTWNSGQLPEAESPEAVIGGKLEQRLEATDLYHPGSNRIFMRAREYWSLKQAFSLFCFIGFFVALIFSAASASFLYFKLHSDLASARDKYRALSKLGLSERDMGRAATRQIGLLFFVPVLVSSVQTLIVMRPILETMYVYTIYEPILATSALFLGAQTLYFFLVRSRYLRRLKKMTV</sequence>
<keyword evidence="6" id="KW-0813">Transport</keyword>
<feature type="transmembrane region" description="Helical" evidence="6">
    <location>
        <begin position="513"/>
        <end position="538"/>
    </location>
</feature>
<dbReference type="Pfam" id="PF02687">
    <property type="entry name" value="FtsX"/>
    <property type="match status" value="1"/>
</dbReference>
<keyword evidence="2 6" id="KW-1003">Cell membrane</keyword>
<feature type="transmembrane region" description="Helical" evidence="6">
    <location>
        <begin position="196"/>
        <end position="218"/>
    </location>
</feature>
<evidence type="ECO:0000256" key="2">
    <source>
        <dbReference type="ARBA" id="ARBA00022475"/>
    </source>
</evidence>
<keyword evidence="4 6" id="KW-1133">Transmembrane helix</keyword>
<feature type="transmembrane region" description="Helical" evidence="6">
    <location>
        <begin position="20"/>
        <end position="42"/>
    </location>
</feature>
<dbReference type="InterPro" id="IPR052536">
    <property type="entry name" value="ABC-4_Integral_Memb_Prot"/>
</dbReference>
<evidence type="ECO:0000256" key="6">
    <source>
        <dbReference type="PIRNR" id="PIRNR018968"/>
    </source>
</evidence>
<dbReference type="Proteomes" id="UP001597180">
    <property type="component" value="Unassembled WGS sequence"/>
</dbReference>